<evidence type="ECO:0000259" key="12">
    <source>
        <dbReference type="SMART" id="SM00986"/>
    </source>
</evidence>
<evidence type="ECO:0000256" key="4">
    <source>
        <dbReference type="ARBA" id="ARBA00019403"/>
    </source>
</evidence>
<evidence type="ECO:0000256" key="8">
    <source>
        <dbReference type="ARBA" id="ARBA00022801"/>
    </source>
</evidence>
<proteinExistence type="inferred from homology"/>
<name>A0ABS2GIM9_9FIRM</name>
<evidence type="ECO:0000256" key="7">
    <source>
        <dbReference type="ARBA" id="ARBA00022763"/>
    </source>
</evidence>
<dbReference type="SUPFAM" id="SSF52141">
    <property type="entry name" value="Uracil-DNA glycosylase-like"/>
    <property type="match status" value="1"/>
</dbReference>
<dbReference type="EMBL" id="JACSNR010000001">
    <property type="protein sequence ID" value="MBM6922332.1"/>
    <property type="molecule type" value="Genomic_DNA"/>
</dbReference>
<evidence type="ECO:0000256" key="5">
    <source>
        <dbReference type="ARBA" id="ARBA00022485"/>
    </source>
</evidence>
<dbReference type="PANTHER" id="PTHR33693">
    <property type="entry name" value="TYPE-5 URACIL-DNA GLYCOSYLASE"/>
    <property type="match status" value="1"/>
</dbReference>
<accession>A0ABS2GIM9</accession>
<keyword evidence="9" id="KW-0408">Iron</keyword>
<reference evidence="13 14" key="1">
    <citation type="journal article" date="2021" name="Sci. Rep.">
        <title>The distribution of antibiotic resistance genes in chicken gut microbiota commensals.</title>
        <authorList>
            <person name="Juricova H."/>
            <person name="Matiasovicova J."/>
            <person name="Kubasova T."/>
            <person name="Cejkova D."/>
            <person name="Rychlik I."/>
        </authorList>
    </citation>
    <scope>NUCLEOTIDE SEQUENCE [LARGE SCALE GENOMIC DNA]</scope>
    <source>
        <strain evidence="13 14">An564</strain>
    </source>
</reference>
<dbReference type="SMART" id="SM00987">
    <property type="entry name" value="UreE_C"/>
    <property type="match status" value="1"/>
</dbReference>
<evidence type="ECO:0000256" key="9">
    <source>
        <dbReference type="ARBA" id="ARBA00023004"/>
    </source>
</evidence>
<evidence type="ECO:0000256" key="6">
    <source>
        <dbReference type="ARBA" id="ARBA00022723"/>
    </source>
</evidence>
<evidence type="ECO:0000313" key="14">
    <source>
        <dbReference type="Proteomes" id="UP000724149"/>
    </source>
</evidence>
<comment type="similarity">
    <text evidence="2">Belongs to the uracil-DNA glycosylase (UDG) superfamily. Type 4 (UDGa) family.</text>
</comment>
<gene>
    <name evidence="13" type="ORF">H9X81_01310</name>
</gene>
<dbReference type="Proteomes" id="UP000724149">
    <property type="component" value="Unassembled WGS sequence"/>
</dbReference>
<sequence>MSRTAILRQMQEDLQQCRNCGLCEGRTQAVLGAGVPNSRIVIVGEGPGRNEDEQGKPFVGRSGQLLDQMLEQVGLSRNRNVFITNIVKCRPPENRDPMPEECLACRPWLDKILELIDPKIILCVGRIAAQQLFDPSFRVTRQHGEIRERDGRLVMATFHPAALLRNPSYKPMMEEDLRKLAEIIAEEQNAQIL</sequence>
<evidence type="ECO:0000256" key="3">
    <source>
        <dbReference type="ARBA" id="ARBA00012030"/>
    </source>
</evidence>
<dbReference type="InterPro" id="IPR051536">
    <property type="entry name" value="UDG_Type-4/5"/>
</dbReference>
<keyword evidence="5" id="KW-0004">4Fe-4S</keyword>
<comment type="catalytic activity">
    <reaction evidence="1">
        <text>Hydrolyzes single-stranded DNA or mismatched double-stranded DNA and polynucleotides, releasing free uracil.</text>
        <dbReference type="EC" id="3.2.2.27"/>
    </reaction>
</comment>
<keyword evidence="6" id="KW-0479">Metal-binding</keyword>
<keyword evidence="8" id="KW-0378">Hydrolase</keyword>
<keyword evidence="10" id="KW-0411">Iron-sulfur</keyword>
<dbReference type="NCBIfam" id="TIGR00758">
    <property type="entry name" value="UDG_fam4"/>
    <property type="match status" value="1"/>
</dbReference>
<evidence type="ECO:0000256" key="1">
    <source>
        <dbReference type="ARBA" id="ARBA00001400"/>
    </source>
</evidence>
<dbReference type="RefSeq" id="WP_204719301.1">
    <property type="nucleotide sequence ID" value="NZ_JACSNR010000001.1"/>
</dbReference>
<dbReference type="Pfam" id="PF03167">
    <property type="entry name" value="UDG"/>
    <property type="match status" value="1"/>
</dbReference>
<evidence type="ECO:0000256" key="10">
    <source>
        <dbReference type="ARBA" id="ARBA00023014"/>
    </source>
</evidence>
<organism evidence="13 14">
    <name type="scientific">Hydrogenoanaerobacterium saccharovorans</name>
    <dbReference type="NCBI Taxonomy" id="474960"/>
    <lineage>
        <taxon>Bacteria</taxon>
        <taxon>Bacillati</taxon>
        <taxon>Bacillota</taxon>
        <taxon>Clostridia</taxon>
        <taxon>Eubacteriales</taxon>
        <taxon>Oscillospiraceae</taxon>
        <taxon>Hydrogenoanaerobacterium</taxon>
    </lineage>
</organism>
<evidence type="ECO:0000256" key="11">
    <source>
        <dbReference type="ARBA" id="ARBA00023204"/>
    </source>
</evidence>
<dbReference type="PANTHER" id="PTHR33693:SF1">
    <property type="entry name" value="TYPE-4 URACIL-DNA GLYCOSYLASE"/>
    <property type="match status" value="1"/>
</dbReference>
<dbReference type="EC" id="3.2.2.27" evidence="3"/>
<dbReference type="InterPro" id="IPR005273">
    <property type="entry name" value="Ura-DNA_glyco_family4"/>
</dbReference>
<keyword evidence="14" id="KW-1185">Reference proteome</keyword>
<dbReference type="Gene3D" id="3.40.470.10">
    <property type="entry name" value="Uracil-DNA glycosylase-like domain"/>
    <property type="match status" value="1"/>
</dbReference>
<protein>
    <recommendedName>
        <fullName evidence="4">Type-4 uracil-DNA glycosylase</fullName>
        <ecNumber evidence="3">3.2.2.27</ecNumber>
    </recommendedName>
</protein>
<keyword evidence="7" id="KW-0227">DNA damage</keyword>
<dbReference type="CDD" id="cd10030">
    <property type="entry name" value="UDG-F4_TTUDGA_SPO1dp_like"/>
    <property type="match status" value="1"/>
</dbReference>
<keyword evidence="11" id="KW-0234">DNA repair</keyword>
<dbReference type="SMART" id="SM00986">
    <property type="entry name" value="UDG"/>
    <property type="match status" value="1"/>
</dbReference>
<feature type="domain" description="Uracil-DNA glycosylase-like" evidence="12">
    <location>
        <begin position="31"/>
        <end position="178"/>
    </location>
</feature>
<comment type="caution">
    <text evidence="13">The sequence shown here is derived from an EMBL/GenBank/DDBJ whole genome shotgun (WGS) entry which is preliminary data.</text>
</comment>
<evidence type="ECO:0000256" key="2">
    <source>
        <dbReference type="ARBA" id="ARBA00006521"/>
    </source>
</evidence>
<evidence type="ECO:0000313" key="13">
    <source>
        <dbReference type="EMBL" id="MBM6922332.1"/>
    </source>
</evidence>
<dbReference type="InterPro" id="IPR036895">
    <property type="entry name" value="Uracil-DNA_glycosylase-like_sf"/>
</dbReference>
<dbReference type="InterPro" id="IPR005122">
    <property type="entry name" value="Uracil-DNA_glycosylase-like"/>
</dbReference>